<feature type="non-terminal residue" evidence="2">
    <location>
        <position position="135"/>
    </location>
</feature>
<evidence type="ECO:0000256" key="1">
    <source>
        <dbReference type="SAM" id="MobiDB-lite"/>
    </source>
</evidence>
<accession>A0A7T8HJJ2</accession>
<dbReference type="Proteomes" id="UP000595437">
    <property type="component" value="Chromosome 8"/>
</dbReference>
<keyword evidence="3" id="KW-1185">Reference proteome</keyword>
<gene>
    <name evidence="2" type="ORF">FKW44_012135</name>
</gene>
<feature type="region of interest" description="Disordered" evidence="1">
    <location>
        <begin position="40"/>
        <end position="61"/>
    </location>
</feature>
<dbReference type="AlphaFoldDB" id="A0A7T8HJJ2"/>
<evidence type="ECO:0000313" key="2">
    <source>
        <dbReference type="EMBL" id="QQP50956.1"/>
    </source>
</evidence>
<reference evidence="3" key="1">
    <citation type="submission" date="2021-01" db="EMBL/GenBank/DDBJ databases">
        <title>Caligus Genome Assembly.</title>
        <authorList>
            <person name="Gallardo-Escarate C."/>
        </authorList>
    </citation>
    <scope>NUCLEOTIDE SEQUENCE [LARGE SCALE GENOMIC DNA]</scope>
</reference>
<dbReference type="EMBL" id="CP045897">
    <property type="protein sequence ID" value="QQP50956.1"/>
    <property type="molecule type" value="Genomic_DNA"/>
</dbReference>
<protein>
    <submittedName>
        <fullName evidence="2">Uncharacterized protein</fullName>
    </submittedName>
</protein>
<sequence>MLLEDEDELVSSGGGVYRVRDNISNFLIRVRIKRIEPYSLNSSGASSNEAETDDEAEDGEDTEIECVSLRWQQKRFSQEEVEKYGKSKESDFGDEEVLSKKFYHDVQKIKVDGSHKDRSRRIFSVIDGELSKEED</sequence>
<organism evidence="2 3">
    <name type="scientific">Caligus rogercresseyi</name>
    <name type="common">Sea louse</name>
    <dbReference type="NCBI Taxonomy" id="217165"/>
    <lineage>
        <taxon>Eukaryota</taxon>
        <taxon>Metazoa</taxon>
        <taxon>Ecdysozoa</taxon>
        <taxon>Arthropoda</taxon>
        <taxon>Crustacea</taxon>
        <taxon>Multicrustacea</taxon>
        <taxon>Hexanauplia</taxon>
        <taxon>Copepoda</taxon>
        <taxon>Siphonostomatoida</taxon>
        <taxon>Caligidae</taxon>
        <taxon>Caligus</taxon>
    </lineage>
</organism>
<name>A0A7T8HJJ2_CALRO</name>
<evidence type="ECO:0000313" key="3">
    <source>
        <dbReference type="Proteomes" id="UP000595437"/>
    </source>
</evidence>
<feature type="compositionally biased region" description="Acidic residues" evidence="1">
    <location>
        <begin position="50"/>
        <end position="61"/>
    </location>
</feature>
<proteinExistence type="predicted"/>